<dbReference type="PROSITE" id="PS50931">
    <property type="entry name" value="HTH_LYSR"/>
    <property type="match status" value="1"/>
</dbReference>
<dbReference type="Proteomes" id="UP000036196">
    <property type="component" value="Unassembled WGS sequence"/>
</dbReference>
<dbReference type="InterPro" id="IPR036388">
    <property type="entry name" value="WH-like_DNA-bd_sf"/>
</dbReference>
<dbReference type="InterPro" id="IPR005119">
    <property type="entry name" value="LysR_subst-bd"/>
</dbReference>
<dbReference type="eggNOG" id="COG0583">
    <property type="taxonomic scope" value="Bacteria"/>
</dbReference>
<dbReference type="RefSeq" id="WP_043086762.1">
    <property type="nucleotide sequence ID" value="NZ_CP009450.1"/>
</dbReference>
<name>A0A089PUN4_PLUGE</name>
<comment type="caution">
    <text evidence="7">The sequence shown here is derived from an EMBL/GenBank/DDBJ whole genome shotgun (WGS) entry which is preliminary data.</text>
</comment>
<dbReference type="Gene3D" id="1.10.10.10">
    <property type="entry name" value="Winged helix-like DNA-binding domain superfamily/Winged helix DNA-binding domain"/>
    <property type="match status" value="1"/>
</dbReference>
<dbReference type="InterPro" id="IPR000847">
    <property type="entry name" value="LysR_HTH_N"/>
</dbReference>
<dbReference type="Gene3D" id="3.40.190.290">
    <property type="match status" value="1"/>
</dbReference>
<proteinExistence type="inferred from homology"/>
<evidence type="ECO:0000256" key="1">
    <source>
        <dbReference type="ARBA" id="ARBA00009437"/>
    </source>
</evidence>
<organism evidence="7 8">
    <name type="scientific">Pluralibacter gergoviae</name>
    <name type="common">Enterobacter gergoviae</name>
    <dbReference type="NCBI Taxonomy" id="61647"/>
    <lineage>
        <taxon>Bacteria</taxon>
        <taxon>Pseudomonadati</taxon>
        <taxon>Pseudomonadota</taxon>
        <taxon>Gammaproteobacteria</taxon>
        <taxon>Enterobacterales</taxon>
        <taxon>Enterobacteriaceae</taxon>
        <taxon>Pluralibacter</taxon>
    </lineage>
</organism>
<keyword evidence="8" id="KW-1185">Reference proteome</keyword>
<evidence type="ECO:0000256" key="3">
    <source>
        <dbReference type="ARBA" id="ARBA00023125"/>
    </source>
</evidence>
<dbReference type="SUPFAM" id="SSF53850">
    <property type="entry name" value="Periplasmic binding protein-like II"/>
    <property type="match status" value="1"/>
</dbReference>
<dbReference type="Pfam" id="PF00126">
    <property type="entry name" value="HTH_1"/>
    <property type="match status" value="1"/>
</dbReference>
<dbReference type="OrthoDB" id="196624at2"/>
<dbReference type="EMBL" id="LDZF01000007">
    <property type="protein sequence ID" value="KMK14508.1"/>
    <property type="molecule type" value="Genomic_DNA"/>
</dbReference>
<evidence type="ECO:0000256" key="2">
    <source>
        <dbReference type="ARBA" id="ARBA00023015"/>
    </source>
</evidence>
<dbReference type="PATRIC" id="fig|61647.15.peg.5088"/>
<dbReference type="EMBL" id="ABLOKC030000030">
    <property type="protein sequence ID" value="EML1473516.1"/>
    <property type="molecule type" value="Genomic_DNA"/>
</dbReference>
<dbReference type="PANTHER" id="PTHR30126:SF4">
    <property type="entry name" value="LYSR FAMILY TRANSCRIPTIONAL REGULATOR"/>
    <property type="match status" value="1"/>
</dbReference>
<dbReference type="SUPFAM" id="SSF46785">
    <property type="entry name" value="Winged helix' DNA-binding domain"/>
    <property type="match status" value="1"/>
</dbReference>
<dbReference type="InterPro" id="IPR036390">
    <property type="entry name" value="WH_DNA-bd_sf"/>
</dbReference>
<reference evidence="7 8" key="1">
    <citation type="submission" date="2015-05" db="EMBL/GenBank/DDBJ databases">
        <title>Genome sequences of Pluralibacter gergoviae.</title>
        <authorList>
            <person name="Greninger A.L."/>
            <person name="Miller S."/>
        </authorList>
    </citation>
    <scope>NUCLEOTIDE SEQUENCE [LARGE SCALE GENOMIC DNA]</scope>
    <source>
        <strain evidence="7 8">JS81F13</strain>
    </source>
</reference>
<evidence type="ECO:0000313" key="6">
    <source>
        <dbReference type="EMBL" id="EML1473516.1"/>
    </source>
</evidence>
<reference evidence="6" key="2">
    <citation type="submission" date="2024-02" db="EMBL/GenBank/DDBJ databases">
        <authorList>
            <consortium name="Clinical and Environmental Microbiology Branch: Whole genome sequencing antimicrobial resistance pathogens in the healthcare setting"/>
        </authorList>
    </citation>
    <scope>NUCLEOTIDE SEQUENCE</scope>
    <source>
        <strain evidence="6">2021DK-00143</strain>
    </source>
</reference>
<keyword evidence="2" id="KW-0805">Transcription regulation</keyword>
<accession>A0A089PUN4</accession>
<keyword evidence="4" id="KW-0804">Transcription</keyword>
<dbReference type="Pfam" id="PF03466">
    <property type="entry name" value="LysR_substrate"/>
    <property type="match status" value="1"/>
</dbReference>
<comment type="similarity">
    <text evidence="1">Belongs to the LysR transcriptional regulatory family.</text>
</comment>
<dbReference type="KEGG" id="pge:LG71_23380"/>
<evidence type="ECO:0000259" key="5">
    <source>
        <dbReference type="PROSITE" id="PS50931"/>
    </source>
</evidence>
<dbReference type="AlphaFoldDB" id="A0A089PUN4"/>
<evidence type="ECO:0000256" key="4">
    <source>
        <dbReference type="ARBA" id="ARBA00023163"/>
    </source>
</evidence>
<dbReference type="GO" id="GO:0003700">
    <property type="term" value="F:DNA-binding transcription factor activity"/>
    <property type="evidence" value="ECO:0007669"/>
    <property type="project" value="InterPro"/>
</dbReference>
<sequence length="300" mass="33244">MRLNLEVLQILDALEKHGSFATAAASLFKTPAALSYMIQKLESDLNIVILDRSGHRAKFTETGRMVLKKGRLLLSAARDLEKQAEQVQAGWEKELTIVLDAAFPFETLLPAVGRFHELNTPTRLNFSHHTLAGAWEALTHCGADIVLGAIDTPPTSAAWSYKMLGTLDNIFVVAPGHPLAAAQGPLSNEQICRHRGVVIKDSARSCPPINSNLLEEQPQMVVDNFHAKVALLRAGLACGFLPRHIARQWLSRGELVEKAVSSCREKDVAYMAWRDNHEGLALRWWREALLSSHASCDLYR</sequence>
<evidence type="ECO:0000313" key="8">
    <source>
        <dbReference type="Proteomes" id="UP000036196"/>
    </source>
</evidence>
<feature type="domain" description="HTH lysR-type" evidence="5">
    <location>
        <begin position="1"/>
        <end position="60"/>
    </location>
</feature>
<protein>
    <submittedName>
        <fullName evidence="7">LysR family transcriptional regulator</fullName>
    </submittedName>
</protein>
<dbReference type="PANTHER" id="PTHR30126">
    <property type="entry name" value="HTH-TYPE TRANSCRIPTIONAL REGULATOR"/>
    <property type="match status" value="1"/>
</dbReference>
<keyword evidence="3" id="KW-0238">DNA-binding</keyword>
<evidence type="ECO:0000313" key="7">
    <source>
        <dbReference type="EMBL" id="KMK14508.1"/>
    </source>
</evidence>
<gene>
    <name evidence="7" type="ORF">ABW06_08890</name>
    <name evidence="6" type="ORF">QEG54_004321</name>
</gene>
<dbReference type="GO" id="GO:0000976">
    <property type="term" value="F:transcription cis-regulatory region binding"/>
    <property type="evidence" value="ECO:0007669"/>
    <property type="project" value="TreeGrafter"/>
</dbReference>